<protein>
    <recommendedName>
        <fullName evidence="4">t-SNARE coiled-coil homology domain-containing protein</fullName>
    </recommendedName>
</protein>
<dbReference type="PROSITE" id="PS50192">
    <property type="entry name" value="T_SNARE"/>
    <property type="match status" value="1"/>
</dbReference>
<evidence type="ECO:0000259" key="4">
    <source>
        <dbReference type="PROSITE" id="PS50192"/>
    </source>
</evidence>
<dbReference type="SUPFAM" id="SSF58038">
    <property type="entry name" value="SNARE fusion complex"/>
    <property type="match status" value="1"/>
</dbReference>
<keyword evidence="3" id="KW-0812">Transmembrane</keyword>
<dbReference type="EMBL" id="BEGY01000027">
    <property type="protein sequence ID" value="GAX77861.1"/>
    <property type="molecule type" value="Genomic_DNA"/>
</dbReference>
<name>A0A250X471_9CHLO</name>
<gene>
    <name evidence="5" type="ORF">CEUSTIGMA_g5303.t1</name>
</gene>
<feature type="transmembrane region" description="Helical" evidence="3">
    <location>
        <begin position="252"/>
        <end position="273"/>
    </location>
</feature>
<evidence type="ECO:0000313" key="6">
    <source>
        <dbReference type="Proteomes" id="UP000232323"/>
    </source>
</evidence>
<dbReference type="Gene3D" id="1.20.5.110">
    <property type="match status" value="1"/>
</dbReference>
<dbReference type="CDD" id="cd15841">
    <property type="entry name" value="SNARE_Qc"/>
    <property type="match status" value="1"/>
</dbReference>
<dbReference type="InterPro" id="IPR006012">
    <property type="entry name" value="Syntaxin/epimorphin_CS"/>
</dbReference>
<keyword evidence="3" id="KW-0472">Membrane</keyword>
<dbReference type="Proteomes" id="UP000232323">
    <property type="component" value="Unassembled WGS sequence"/>
</dbReference>
<proteinExistence type="inferred from homology"/>
<dbReference type="GO" id="GO:0005484">
    <property type="term" value="F:SNAP receptor activity"/>
    <property type="evidence" value="ECO:0007669"/>
    <property type="project" value="InterPro"/>
</dbReference>
<organism evidence="5 6">
    <name type="scientific">Chlamydomonas eustigma</name>
    <dbReference type="NCBI Taxonomy" id="1157962"/>
    <lineage>
        <taxon>Eukaryota</taxon>
        <taxon>Viridiplantae</taxon>
        <taxon>Chlorophyta</taxon>
        <taxon>core chlorophytes</taxon>
        <taxon>Chlorophyceae</taxon>
        <taxon>CS clade</taxon>
        <taxon>Chlamydomonadales</taxon>
        <taxon>Chlamydomonadaceae</taxon>
        <taxon>Chlamydomonas</taxon>
    </lineage>
</organism>
<reference evidence="5 6" key="1">
    <citation type="submission" date="2017-08" db="EMBL/GenBank/DDBJ databases">
        <title>Acidophilic green algal genome provides insights into adaptation to an acidic environment.</title>
        <authorList>
            <person name="Hirooka S."/>
            <person name="Hirose Y."/>
            <person name="Kanesaki Y."/>
            <person name="Higuchi S."/>
            <person name="Fujiwara T."/>
            <person name="Onuma R."/>
            <person name="Era A."/>
            <person name="Ohbayashi R."/>
            <person name="Uzuka A."/>
            <person name="Nozaki H."/>
            <person name="Yoshikawa H."/>
            <person name="Miyagishima S.Y."/>
        </authorList>
    </citation>
    <scope>NUCLEOTIDE SEQUENCE [LARGE SCALE GENOMIC DNA]</scope>
    <source>
        <strain evidence="5 6">NIES-2499</strain>
    </source>
</reference>
<keyword evidence="3" id="KW-1133">Transmembrane helix</keyword>
<dbReference type="GO" id="GO:0016020">
    <property type="term" value="C:membrane"/>
    <property type="evidence" value="ECO:0007669"/>
    <property type="project" value="InterPro"/>
</dbReference>
<keyword evidence="6" id="KW-1185">Reference proteome</keyword>
<evidence type="ECO:0000313" key="5">
    <source>
        <dbReference type="EMBL" id="GAX77861.1"/>
    </source>
</evidence>
<comment type="similarity">
    <text evidence="1">Belongs to the syntaxin family.</text>
</comment>
<keyword evidence="2" id="KW-0813">Transport</keyword>
<dbReference type="SMART" id="SM00397">
    <property type="entry name" value="t_SNARE"/>
    <property type="match status" value="1"/>
</dbReference>
<dbReference type="InterPro" id="IPR000727">
    <property type="entry name" value="T_SNARE_dom"/>
</dbReference>
<evidence type="ECO:0000256" key="3">
    <source>
        <dbReference type="SAM" id="Phobius"/>
    </source>
</evidence>
<evidence type="ECO:0000256" key="2">
    <source>
        <dbReference type="ARBA" id="ARBA00022927"/>
    </source>
</evidence>
<comment type="caution">
    <text evidence="5">The sequence shown here is derived from an EMBL/GenBank/DDBJ whole genome shotgun (WGS) entry which is preliminary data.</text>
</comment>
<dbReference type="AlphaFoldDB" id="A0A250X471"/>
<feature type="domain" description="T-SNARE coiled-coil homology" evidence="4">
    <location>
        <begin position="180"/>
        <end position="242"/>
    </location>
</feature>
<dbReference type="OrthoDB" id="29755at2759"/>
<evidence type="ECO:0000256" key="1">
    <source>
        <dbReference type="ARBA" id="ARBA00009063"/>
    </source>
</evidence>
<dbReference type="STRING" id="1157962.A0A250X471"/>
<dbReference type="PROSITE" id="PS00914">
    <property type="entry name" value="SYNTAXIN"/>
    <property type="match status" value="1"/>
</dbReference>
<sequence>MTIFDLTERSTLILKKYEKYDSDLKKKGTSSASDPFTEELEELEAEVNKLMVIAGEVALETNRTAIAAKNAEIRRVKNVMLTDAIDSVSKKVKKGKGINKEIIKDRNQKVQDLIDKIYAIPDGMSGGQNKRPSRYNKFDKKGKQATVMLDLENNVGQHLENNPLYWQENEQTQQFEKTWETRKLKQDAQLDRIGNTVETLGELARGMGDALDRQAPVLDDVEAQINKVTATIKTNNVKLKGIVHKMANARNFCMDVVLIIILLAIGGYLYSVFK</sequence>
<accession>A0A250X471</accession>
<keyword evidence="2" id="KW-0653">Protein transport</keyword>
<dbReference type="GO" id="GO:0006886">
    <property type="term" value="P:intracellular protein transport"/>
    <property type="evidence" value="ECO:0007669"/>
    <property type="project" value="InterPro"/>
</dbReference>